<dbReference type="OrthoDB" id="433935at2759"/>
<dbReference type="PROSITE" id="PS50222">
    <property type="entry name" value="EF_HAND_2"/>
    <property type="match status" value="3"/>
</dbReference>
<keyword evidence="5" id="KW-0106">Calcium</keyword>
<proteinExistence type="inferred from homology"/>
<keyword evidence="8" id="KW-0812">Transmembrane</keyword>
<evidence type="ECO:0000256" key="7">
    <source>
        <dbReference type="SAM" id="MobiDB-lite"/>
    </source>
</evidence>
<dbReference type="EMBL" id="LSRX01000520">
    <property type="protein sequence ID" value="OLP94982.1"/>
    <property type="molecule type" value="Genomic_DNA"/>
</dbReference>
<dbReference type="PANTHER" id="PTHR23055">
    <property type="entry name" value="CALCIUM BINDING PROTEINS"/>
    <property type="match status" value="1"/>
</dbReference>
<dbReference type="InterPro" id="IPR018247">
    <property type="entry name" value="EF_Hand_1_Ca_BS"/>
</dbReference>
<feature type="compositionally biased region" description="Acidic residues" evidence="7">
    <location>
        <begin position="318"/>
        <end position="327"/>
    </location>
</feature>
<comment type="similarity">
    <text evidence="1">Belongs to the recoverin family.</text>
</comment>
<name>A0A1Q9DIF6_SYMMI</name>
<dbReference type="PANTHER" id="PTHR23055:SF178">
    <property type="entry name" value="NEUROCALCIN HOMOLOG"/>
    <property type="match status" value="1"/>
</dbReference>
<feature type="region of interest" description="Disordered" evidence="7">
    <location>
        <begin position="115"/>
        <end position="134"/>
    </location>
</feature>
<feature type="compositionally biased region" description="Basic and acidic residues" evidence="7">
    <location>
        <begin position="356"/>
        <end position="373"/>
    </location>
</feature>
<evidence type="ECO:0000256" key="5">
    <source>
        <dbReference type="ARBA" id="ARBA00022837"/>
    </source>
</evidence>
<keyword evidence="6" id="KW-0449">Lipoprotein</keyword>
<dbReference type="GO" id="GO:0005509">
    <property type="term" value="F:calcium ion binding"/>
    <property type="evidence" value="ECO:0007669"/>
    <property type="project" value="InterPro"/>
</dbReference>
<evidence type="ECO:0000313" key="11">
    <source>
        <dbReference type="Proteomes" id="UP000186817"/>
    </source>
</evidence>
<dbReference type="Pfam" id="PF13833">
    <property type="entry name" value="EF-hand_8"/>
    <property type="match status" value="1"/>
</dbReference>
<keyword evidence="4" id="KW-0677">Repeat</keyword>
<feature type="compositionally biased region" description="Polar residues" evidence="7">
    <location>
        <begin position="115"/>
        <end position="125"/>
    </location>
</feature>
<protein>
    <submittedName>
        <fullName evidence="10">Calcium-binding protein NCS-1</fullName>
    </submittedName>
</protein>
<dbReference type="Proteomes" id="UP000186817">
    <property type="component" value="Unassembled WGS sequence"/>
</dbReference>
<dbReference type="SMART" id="SM00054">
    <property type="entry name" value="EFh"/>
    <property type="match status" value="3"/>
</dbReference>
<evidence type="ECO:0000256" key="3">
    <source>
        <dbReference type="ARBA" id="ARBA00022723"/>
    </source>
</evidence>
<accession>A0A1Q9DIF6</accession>
<feature type="transmembrane region" description="Helical" evidence="8">
    <location>
        <begin position="881"/>
        <end position="903"/>
    </location>
</feature>
<feature type="region of interest" description="Disordered" evidence="7">
    <location>
        <begin position="309"/>
        <end position="376"/>
    </location>
</feature>
<feature type="region of interest" description="Disordered" evidence="7">
    <location>
        <begin position="453"/>
        <end position="473"/>
    </location>
</feature>
<dbReference type="Pfam" id="PF13499">
    <property type="entry name" value="EF-hand_7"/>
    <property type="match status" value="1"/>
</dbReference>
<feature type="transmembrane region" description="Helical" evidence="8">
    <location>
        <begin position="551"/>
        <end position="574"/>
    </location>
</feature>
<evidence type="ECO:0000259" key="9">
    <source>
        <dbReference type="PROSITE" id="PS50222"/>
    </source>
</evidence>
<reference evidence="10 11" key="1">
    <citation type="submission" date="2016-02" db="EMBL/GenBank/DDBJ databases">
        <title>Genome analysis of coral dinoflagellate symbionts highlights evolutionary adaptations to a symbiotic lifestyle.</title>
        <authorList>
            <person name="Aranda M."/>
            <person name="Li Y."/>
            <person name="Liew Y.J."/>
            <person name="Baumgarten S."/>
            <person name="Simakov O."/>
            <person name="Wilson M."/>
            <person name="Piel J."/>
            <person name="Ashoor H."/>
            <person name="Bougouffa S."/>
            <person name="Bajic V.B."/>
            <person name="Ryu T."/>
            <person name="Ravasi T."/>
            <person name="Bayer T."/>
            <person name="Micklem G."/>
            <person name="Kim H."/>
            <person name="Bhak J."/>
            <person name="Lajeunesse T.C."/>
            <person name="Voolstra C.R."/>
        </authorList>
    </citation>
    <scope>NUCLEOTIDE SEQUENCE [LARGE SCALE GENOMIC DNA]</scope>
    <source>
        <strain evidence="10 11">CCMP2467</strain>
    </source>
</reference>
<dbReference type="InterPro" id="IPR011992">
    <property type="entry name" value="EF-hand-dom_pair"/>
</dbReference>
<dbReference type="SUPFAM" id="SSF47473">
    <property type="entry name" value="EF-hand"/>
    <property type="match status" value="1"/>
</dbReference>
<keyword evidence="2" id="KW-0519">Myristate</keyword>
<keyword evidence="11" id="KW-1185">Reference proteome</keyword>
<feature type="domain" description="EF-hand" evidence="9">
    <location>
        <begin position="1218"/>
        <end position="1253"/>
    </location>
</feature>
<evidence type="ECO:0000256" key="4">
    <source>
        <dbReference type="ARBA" id="ARBA00022737"/>
    </source>
</evidence>
<feature type="domain" description="EF-hand" evidence="9">
    <location>
        <begin position="1276"/>
        <end position="1311"/>
    </location>
</feature>
<feature type="transmembrane region" description="Helical" evidence="8">
    <location>
        <begin position="813"/>
        <end position="835"/>
    </location>
</feature>
<dbReference type="Gene3D" id="1.10.238.10">
    <property type="entry name" value="EF-hand"/>
    <property type="match status" value="1"/>
</dbReference>
<feature type="region of interest" description="Disordered" evidence="7">
    <location>
        <begin position="1"/>
        <end position="30"/>
    </location>
</feature>
<evidence type="ECO:0000256" key="8">
    <source>
        <dbReference type="SAM" id="Phobius"/>
    </source>
</evidence>
<dbReference type="CDD" id="cd00051">
    <property type="entry name" value="EFh"/>
    <property type="match status" value="2"/>
</dbReference>
<dbReference type="PROSITE" id="PS00018">
    <property type="entry name" value="EF_HAND_1"/>
    <property type="match status" value="3"/>
</dbReference>
<dbReference type="InterPro" id="IPR002048">
    <property type="entry name" value="EF_hand_dom"/>
</dbReference>
<keyword evidence="8" id="KW-1133">Transmembrane helix</keyword>
<evidence type="ECO:0000313" key="10">
    <source>
        <dbReference type="EMBL" id="OLP94982.1"/>
    </source>
</evidence>
<gene>
    <name evidence="10" type="primary">FRQ1</name>
    <name evidence="10" type="ORF">AK812_SmicGene22925</name>
</gene>
<sequence length="1324" mass="145445">MLGRASASNVNGTVQRSTMDDSGHGSSIQSRLKTEFDEVMQSSMQRRLSRLREEVDALCSTLQPCGTTPNGCDSHRQVATVSRVSATASPDTKSLCETVAKALRRANRCALEQTKQYGPSEQQVTKADPPEKDEGLVMEGTTLRSSLSSLEQSLASRVKQIGHLTEQLKACQSTREERARQAEEAKSKSSMLSGDLSLLLKICQFHLEKRRERVERMSKDTAFQKQQAKYYKSLAHQQRAFYLQSERISACGGKDAIARHKAGELALVSQPPTLEDDNTQELFDVGTAVANPYVCDSWPFEPNVLAKRTPQESAMPAFEEETEEDLREAERGFRTNPFRGAGARGFNRGFEEDDEYDRRPSSNLHPSHERLDPKQALGSQLAPATVFCTFHELWWCGAARRAPREAPQTSGGFTDPMGATWSCEEDPGCWEGDEAKLGEVSATLDVDDVLSTHSQDWRHSPTSDESEAGKRCSHQSAVPAEELEVDANLMRGLSLRQSLRNFGILWLVSPETRYPCRVETHPVPKFDVFVSHTWRTPGRWKILCLMYQTGWGLSFFLQTLVATVLLVLGLIGILPLPSTTTIAGIPPEQYEASPWMRASSLPTMILGLCMAPYVGDLFNKQVAFIDMASIDQTDPVQKEQGISSIAGFLKKSDELQVLWSVDYLSRLWCVFELAAYRTANPSGKITLMPMFVEKTFAVLIAAVYGFTSVWVLAEAKFIPLGSEVWIFGVALVPVGLSVHALRKSFLSKHQLLTALTNFELESSTCSSDFDRRFILRCIVRWYGGPEQFESFVRKDLREELLAQIRETSFRSGYYLVTVVPSVCAGLDSLVCLWRGQAPTEAVVTHFVCLVLAFDICWIVITFRLVLLLSDGSAQLCLRFRFLNYAISLMIFLASGMLFMVGLVGSRLARNTLSVSTAVGWSEPSEGGPRPNTGSLKGKNYQAAVGLNFGVVGATGTSWVEKTAARSHPPRGNCVAMAQPVPVASGVPVTKSAAYPPRPVAAPQVYYRPGTVAAPATVTYAAPAGTPLGQPAAVRSVVTMAPTPAATSVTSAPLSVSTRTLGQVGVPQVATALPPGARIIRTSQPTVVPGAQVAATRPNTVGGPAYSQSAYETKHEKDAQLQNLKELRKTCGLKEIPVHDGLQAFKSAAATMDQDQEQTTKLTRDKFLGAYAQLLIDHKVDVPKDEVKHAVFDLFDRDDNNIVDMMELVCGISLLCKGSEEDKIQAVFKVFDENDDGFISMDEMYKFLTSVFKVVLTPAVIGAMNSMGVSVESAEDLASVTALECFKSADLNHDGRLSIDEFKTWFYGPRNDPAFMFSPVRKLLQ</sequence>
<evidence type="ECO:0000256" key="1">
    <source>
        <dbReference type="ARBA" id="ARBA00006049"/>
    </source>
</evidence>
<feature type="transmembrane region" description="Helical" evidence="8">
    <location>
        <begin position="724"/>
        <end position="741"/>
    </location>
</feature>
<keyword evidence="3" id="KW-0479">Metal-binding</keyword>
<dbReference type="InterPro" id="IPR028846">
    <property type="entry name" value="Recoverin"/>
</dbReference>
<feature type="compositionally biased region" description="Low complexity" evidence="7">
    <location>
        <begin position="338"/>
        <end position="348"/>
    </location>
</feature>
<evidence type="ECO:0000256" key="6">
    <source>
        <dbReference type="ARBA" id="ARBA00023288"/>
    </source>
</evidence>
<comment type="caution">
    <text evidence="10">The sequence shown here is derived from an EMBL/GenBank/DDBJ whole genome shotgun (WGS) entry which is preliminary data.</text>
</comment>
<feature type="compositionally biased region" description="Polar residues" evidence="7">
    <location>
        <begin position="1"/>
        <end position="17"/>
    </location>
</feature>
<feature type="domain" description="EF-hand" evidence="9">
    <location>
        <begin position="1182"/>
        <end position="1217"/>
    </location>
</feature>
<feature type="compositionally biased region" description="Basic and acidic residues" evidence="7">
    <location>
        <begin position="455"/>
        <end position="470"/>
    </location>
</feature>
<keyword evidence="8" id="KW-0472">Membrane</keyword>
<evidence type="ECO:0000256" key="2">
    <source>
        <dbReference type="ARBA" id="ARBA00022707"/>
    </source>
</evidence>
<feature type="transmembrane region" description="Helical" evidence="8">
    <location>
        <begin position="841"/>
        <end position="869"/>
    </location>
</feature>
<organism evidence="10 11">
    <name type="scientific">Symbiodinium microadriaticum</name>
    <name type="common">Dinoflagellate</name>
    <name type="synonym">Zooxanthella microadriatica</name>
    <dbReference type="NCBI Taxonomy" id="2951"/>
    <lineage>
        <taxon>Eukaryota</taxon>
        <taxon>Sar</taxon>
        <taxon>Alveolata</taxon>
        <taxon>Dinophyceae</taxon>
        <taxon>Suessiales</taxon>
        <taxon>Symbiodiniaceae</taxon>
        <taxon>Symbiodinium</taxon>
    </lineage>
</organism>
<feature type="transmembrane region" description="Helical" evidence="8">
    <location>
        <begin position="696"/>
        <end position="718"/>
    </location>
</feature>